<dbReference type="AlphaFoldDB" id="A0A9Q4FVR1"/>
<dbReference type="EMBL" id="JABXYM010000001">
    <property type="protein sequence ID" value="MCR6095775.1"/>
    <property type="molecule type" value="Genomic_DNA"/>
</dbReference>
<name>A0A9Q4FVR1_SALAG</name>
<sequence length="271" mass="32104">MTIHDSSKWVLNHYIKQESVTKTFAPLLEKRPEKSPEEWFHFLHEQGLLPVNSETKKEWFHWRKNVNVKELELFIKKMRSIFQGPDTEIFIFPLNRNHGAILEGLDGKNGITFPVFILAFWKATLHERDQKALLLHEYHHASRLFHRGENERSISLLESMIMEGLAEWEVSKQLGETHMAPWTKNYDRNMLLAWWKDVYQHYVLLKGRHTYKSLLFGGERRIPPLTGYKLGYDIVRTHLSHKEAPEDSLTLLKKAPETFLTGPYKMNEYHN</sequence>
<evidence type="ECO:0000313" key="2">
    <source>
        <dbReference type="EMBL" id="MCR6095775.1"/>
    </source>
</evidence>
<organism evidence="2 3">
    <name type="scientific">Salipaludibacillus agaradhaerens</name>
    <name type="common">Bacillus agaradhaerens</name>
    <dbReference type="NCBI Taxonomy" id="76935"/>
    <lineage>
        <taxon>Bacteria</taxon>
        <taxon>Bacillati</taxon>
        <taxon>Bacillota</taxon>
        <taxon>Bacilli</taxon>
        <taxon>Bacillales</taxon>
        <taxon>Bacillaceae</taxon>
    </lineage>
</organism>
<evidence type="ECO:0000313" key="3">
    <source>
        <dbReference type="Proteomes" id="UP001057753"/>
    </source>
</evidence>
<evidence type="ECO:0000259" key="1">
    <source>
        <dbReference type="Pfam" id="PF10026"/>
    </source>
</evidence>
<gene>
    <name evidence="2" type="ORF">HXA33_04395</name>
</gene>
<dbReference type="RefSeq" id="WP_257820512.1">
    <property type="nucleotide sequence ID" value="NZ_JABXYM010000001.1"/>
</dbReference>
<accession>A0A9Q4FVR1</accession>
<comment type="caution">
    <text evidence="2">The sequence shown here is derived from an EMBL/GenBank/DDBJ whole genome shotgun (WGS) entry which is preliminary data.</text>
</comment>
<dbReference type="Proteomes" id="UP001057753">
    <property type="component" value="Unassembled WGS sequence"/>
</dbReference>
<dbReference type="Pfam" id="PF10026">
    <property type="entry name" value="DUF2268"/>
    <property type="match status" value="1"/>
</dbReference>
<protein>
    <recommendedName>
        <fullName evidence="1">DUF2268 domain-containing protein</fullName>
    </recommendedName>
</protein>
<dbReference type="InterPro" id="IPR018728">
    <property type="entry name" value="DUF2268"/>
</dbReference>
<proteinExistence type="predicted"/>
<keyword evidence="3" id="KW-1185">Reference proteome</keyword>
<feature type="domain" description="DUF2268" evidence="1">
    <location>
        <begin position="74"/>
        <end position="252"/>
    </location>
</feature>
<reference evidence="2" key="1">
    <citation type="submission" date="2020-06" db="EMBL/GenBank/DDBJ databases">
        <title>Insight into the genomes of haloalkaliphilic bacilli from Kenyan soda lakes.</title>
        <authorList>
            <person name="Mwirichia R."/>
            <person name="Villamizar G.C."/>
            <person name="Poehlein A."/>
            <person name="Mugweru J."/>
            <person name="Kipnyargis A."/>
            <person name="Kiplimo D."/>
            <person name="Orwa P."/>
            <person name="Daniel R."/>
        </authorList>
    </citation>
    <scope>NUCLEOTIDE SEQUENCE</scope>
    <source>
        <strain evidence="2">B1096_S55</strain>
    </source>
</reference>